<dbReference type="Pfam" id="PF21032">
    <property type="entry name" value="PROPPIN"/>
    <property type="match status" value="2"/>
</dbReference>
<comment type="subcellular location">
    <subcellularLocation>
        <location evidence="1">Vacuole membrane</location>
        <topology evidence="1">Peripheral membrane protein</topology>
    </subcellularLocation>
</comment>
<dbReference type="OrthoDB" id="1667587at2759"/>
<dbReference type="SUPFAM" id="SSF50978">
    <property type="entry name" value="WD40 repeat-like"/>
    <property type="match status" value="1"/>
</dbReference>
<keyword evidence="3" id="KW-0677">Repeat</keyword>
<gene>
    <name evidence="6" type="ORF">EJ08DRAFT_652723</name>
</gene>
<evidence type="ECO:0000313" key="7">
    <source>
        <dbReference type="Proteomes" id="UP000800235"/>
    </source>
</evidence>
<dbReference type="Proteomes" id="UP000800235">
    <property type="component" value="Unassembled WGS sequence"/>
</dbReference>
<protein>
    <submittedName>
        <fullName evidence="6">WD40 repeat-like protein</fullName>
    </submittedName>
</protein>
<dbReference type="InterPro" id="IPR036322">
    <property type="entry name" value="WD40_repeat_dom_sf"/>
</dbReference>
<dbReference type="EMBL" id="MU007080">
    <property type="protein sequence ID" value="KAF2423611.1"/>
    <property type="molecule type" value="Genomic_DNA"/>
</dbReference>
<dbReference type="PANTHER" id="PTHR11227">
    <property type="entry name" value="WD-REPEAT PROTEIN INTERACTING WITH PHOSPHOINOSIDES WIPI -RELATED"/>
    <property type="match status" value="1"/>
</dbReference>
<evidence type="ECO:0000256" key="5">
    <source>
        <dbReference type="SAM" id="MobiDB-lite"/>
    </source>
</evidence>
<dbReference type="InterPro" id="IPR001680">
    <property type="entry name" value="WD40_rpt"/>
</dbReference>
<comment type="caution">
    <text evidence="6">The sequence shown here is derived from an EMBL/GenBank/DDBJ whole genome shotgun (WGS) entry which is preliminary data.</text>
</comment>
<keyword evidence="7" id="KW-1185">Reference proteome</keyword>
<dbReference type="InterPro" id="IPR048720">
    <property type="entry name" value="PROPPIN"/>
</dbReference>
<organism evidence="6 7">
    <name type="scientific">Tothia fuscella</name>
    <dbReference type="NCBI Taxonomy" id="1048955"/>
    <lineage>
        <taxon>Eukaryota</taxon>
        <taxon>Fungi</taxon>
        <taxon>Dikarya</taxon>
        <taxon>Ascomycota</taxon>
        <taxon>Pezizomycotina</taxon>
        <taxon>Dothideomycetes</taxon>
        <taxon>Pleosporomycetidae</taxon>
        <taxon>Venturiales</taxon>
        <taxon>Cylindrosympodiaceae</taxon>
        <taxon>Tothia</taxon>
    </lineage>
</organism>
<name>A0A9P4NJ97_9PEZI</name>
<feature type="region of interest" description="Disordered" evidence="5">
    <location>
        <begin position="259"/>
        <end position="321"/>
    </location>
</feature>
<keyword evidence="2" id="KW-0853">WD repeat</keyword>
<comment type="similarity">
    <text evidence="4">Belongs to the WD repeat PROPPIN family.</text>
</comment>
<evidence type="ECO:0000256" key="1">
    <source>
        <dbReference type="ARBA" id="ARBA00004148"/>
    </source>
</evidence>
<sequence length="434" mass="46970">MNYITFNQDYSSVAVASTKGFRTYSTEPFSETYRWNETPVAMVEVLFSTSLHALVLSPRLLRILNTKKGATICELTFPTKILAIQINRKRLVVVLDGSIYLYDISNMKLLHTIETPPNPHALCSLSPSSDNNLLVYPCPVLAAQSKRPAHVPPGQELASNTSGDVRVFDATKLEAIITIQAHQTAIGCLALNNDATMLATASEKGTVIRIFSVPEGSTLFKFRRGTTVAMIYSMSFNATSTLLCVSSATETVHIFRLLNPTKGSPTATPTSPAPPSSSHERRWSSSSRERSVSPSDDELRDGSATEDSPPPLDRRSSGGFTSGFASMIRQKSRTVGMGVVSSVSSYLPASVTQTFEPQRDFAHVKIPRLANSNSGGSVRSIVAMSPNHPQLFVITSEGVFGVYSIDLQKGGEGVLEHQYSLQDNRNSLGTDAGS</sequence>
<dbReference type="GO" id="GO:0005774">
    <property type="term" value="C:vacuolar membrane"/>
    <property type="evidence" value="ECO:0007669"/>
    <property type="project" value="UniProtKB-SubCell"/>
</dbReference>
<proteinExistence type="inferred from homology"/>
<reference evidence="6" key="1">
    <citation type="journal article" date="2020" name="Stud. Mycol.">
        <title>101 Dothideomycetes genomes: a test case for predicting lifestyles and emergence of pathogens.</title>
        <authorList>
            <person name="Haridas S."/>
            <person name="Albert R."/>
            <person name="Binder M."/>
            <person name="Bloem J."/>
            <person name="Labutti K."/>
            <person name="Salamov A."/>
            <person name="Andreopoulos B."/>
            <person name="Baker S."/>
            <person name="Barry K."/>
            <person name="Bills G."/>
            <person name="Bluhm B."/>
            <person name="Cannon C."/>
            <person name="Castanera R."/>
            <person name="Culley D."/>
            <person name="Daum C."/>
            <person name="Ezra D."/>
            <person name="Gonzalez J."/>
            <person name="Henrissat B."/>
            <person name="Kuo A."/>
            <person name="Liang C."/>
            <person name="Lipzen A."/>
            <person name="Lutzoni F."/>
            <person name="Magnuson J."/>
            <person name="Mondo S."/>
            <person name="Nolan M."/>
            <person name="Ohm R."/>
            <person name="Pangilinan J."/>
            <person name="Park H.-J."/>
            <person name="Ramirez L."/>
            <person name="Alfaro M."/>
            <person name="Sun H."/>
            <person name="Tritt A."/>
            <person name="Yoshinaga Y."/>
            <person name="Zwiers L.-H."/>
            <person name="Turgeon B."/>
            <person name="Goodwin S."/>
            <person name="Spatafora J."/>
            <person name="Crous P."/>
            <person name="Grigoriev I."/>
        </authorList>
    </citation>
    <scope>NUCLEOTIDE SEQUENCE</scope>
    <source>
        <strain evidence="6">CBS 130266</strain>
    </source>
</reference>
<dbReference type="Gene3D" id="2.130.10.10">
    <property type="entry name" value="YVTN repeat-like/Quinoprotein amine dehydrogenase"/>
    <property type="match status" value="1"/>
</dbReference>
<evidence type="ECO:0000256" key="2">
    <source>
        <dbReference type="ARBA" id="ARBA00022574"/>
    </source>
</evidence>
<feature type="compositionally biased region" description="Basic and acidic residues" evidence="5">
    <location>
        <begin position="278"/>
        <end position="291"/>
    </location>
</feature>
<evidence type="ECO:0000256" key="3">
    <source>
        <dbReference type="ARBA" id="ARBA00022737"/>
    </source>
</evidence>
<accession>A0A9P4NJ97</accession>
<dbReference type="SMART" id="SM00320">
    <property type="entry name" value="WD40"/>
    <property type="match status" value="3"/>
</dbReference>
<dbReference type="InterPro" id="IPR015943">
    <property type="entry name" value="WD40/YVTN_repeat-like_dom_sf"/>
</dbReference>
<evidence type="ECO:0000313" key="6">
    <source>
        <dbReference type="EMBL" id="KAF2423611.1"/>
    </source>
</evidence>
<dbReference type="AlphaFoldDB" id="A0A9P4NJ97"/>
<evidence type="ECO:0000256" key="4">
    <source>
        <dbReference type="ARBA" id="ARBA00025740"/>
    </source>
</evidence>